<feature type="compositionally biased region" description="Basic residues" evidence="1">
    <location>
        <begin position="18"/>
        <end position="30"/>
    </location>
</feature>
<name>A0A2I0KEJ2_PUNGR</name>
<feature type="non-terminal residue" evidence="2">
    <location>
        <position position="1"/>
    </location>
</feature>
<accession>A0A2I0KEJ2</accession>
<evidence type="ECO:0000313" key="2">
    <source>
        <dbReference type="EMBL" id="PKI66929.1"/>
    </source>
</evidence>
<reference evidence="2 3" key="1">
    <citation type="submission" date="2017-11" db="EMBL/GenBank/DDBJ databases">
        <title>De-novo sequencing of pomegranate (Punica granatum L.) genome.</title>
        <authorList>
            <person name="Akparov Z."/>
            <person name="Amiraslanov A."/>
            <person name="Hajiyeva S."/>
            <person name="Abbasov M."/>
            <person name="Kaur K."/>
            <person name="Hamwieh A."/>
            <person name="Solovyev V."/>
            <person name="Salamov A."/>
            <person name="Braich B."/>
            <person name="Kosarev P."/>
            <person name="Mahmoud A."/>
            <person name="Hajiyev E."/>
            <person name="Babayeva S."/>
            <person name="Izzatullayeva V."/>
            <person name="Mammadov A."/>
            <person name="Mammadov A."/>
            <person name="Sharifova S."/>
            <person name="Ojaghi J."/>
            <person name="Eynullazada K."/>
            <person name="Bayramov B."/>
            <person name="Abdulazimova A."/>
            <person name="Shahmuradov I."/>
        </authorList>
    </citation>
    <scope>NUCLEOTIDE SEQUENCE [LARGE SCALE GENOMIC DNA]</scope>
    <source>
        <strain evidence="3">cv. AG2017</strain>
        <tissue evidence="2">Leaf</tissue>
    </source>
</reference>
<feature type="region of interest" description="Disordered" evidence="1">
    <location>
        <begin position="75"/>
        <end position="102"/>
    </location>
</feature>
<feature type="region of interest" description="Disordered" evidence="1">
    <location>
        <begin position="14"/>
        <end position="63"/>
    </location>
</feature>
<protein>
    <submittedName>
        <fullName evidence="2">Uncharacterized protein</fullName>
    </submittedName>
</protein>
<dbReference type="EMBL" id="PGOL01000652">
    <property type="protein sequence ID" value="PKI66929.1"/>
    <property type="molecule type" value="Genomic_DNA"/>
</dbReference>
<comment type="caution">
    <text evidence="2">The sequence shown here is derived from an EMBL/GenBank/DDBJ whole genome shotgun (WGS) entry which is preliminary data.</text>
</comment>
<feature type="compositionally biased region" description="Polar residues" evidence="1">
    <location>
        <begin position="49"/>
        <end position="58"/>
    </location>
</feature>
<gene>
    <name evidence="2" type="ORF">CRG98_012692</name>
</gene>
<evidence type="ECO:0000256" key="1">
    <source>
        <dbReference type="SAM" id="MobiDB-lite"/>
    </source>
</evidence>
<organism evidence="2 3">
    <name type="scientific">Punica granatum</name>
    <name type="common">Pomegranate</name>
    <dbReference type="NCBI Taxonomy" id="22663"/>
    <lineage>
        <taxon>Eukaryota</taxon>
        <taxon>Viridiplantae</taxon>
        <taxon>Streptophyta</taxon>
        <taxon>Embryophyta</taxon>
        <taxon>Tracheophyta</taxon>
        <taxon>Spermatophyta</taxon>
        <taxon>Magnoliopsida</taxon>
        <taxon>eudicotyledons</taxon>
        <taxon>Gunneridae</taxon>
        <taxon>Pentapetalae</taxon>
        <taxon>rosids</taxon>
        <taxon>malvids</taxon>
        <taxon>Myrtales</taxon>
        <taxon>Lythraceae</taxon>
        <taxon>Punica</taxon>
    </lineage>
</organism>
<proteinExistence type="predicted"/>
<keyword evidence="3" id="KW-1185">Reference proteome</keyword>
<dbReference type="AlphaFoldDB" id="A0A2I0KEJ2"/>
<dbReference type="Proteomes" id="UP000233551">
    <property type="component" value="Unassembled WGS sequence"/>
</dbReference>
<evidence type="ECO:0000313" key="3">
    <source>
        <dbReference type="Proteomes" id="UP000233551"/>
    </source>
</evidence>
<sequence>EEWRLCNRLKRQSSSLTGRRRAFRRHKTTFRRASPLSSLPSPSPGPILTRTSPPSETRSLSASVSASLLMLLQPRPEERAGSRRILQSRKRGRVWGDEQWRG</sequence>